<keyword evidence="4" id="KW-0067">ATP-binding</keyword>
<accession>A0ABD2JWA5</accession>
<name>A0ABD2JWA5_9BILA</name>
<evidence type="ECO:0000313" key="8">
    <source>
        <dbReference type="Proteomes" id="UP001620626"/>
    </source>
</evidence>
<evidence type="ECO:0000256" key="5">
    <source>
        <dbReference type="ARBA" id="ARBA00047984"/>
    </source>
</evidence>
<keyword evidence="2" id="KW-0378">Hydrolase</keyword>
<dbReference type="Pfam" id="PF08148">
    <property type="entry name" value="DSHCT"/>
    <property type="match status" value="1"/>
</dbReference>
<evidence type="ECO:0000256" key="4">
    <source>
        <dbReference type="ARBA" id="ARBA00022840"/>
    </source>
</evidence>
<feature type="domain" description="ATP-dependent RNA helicase Ski2/MTR4 C-terminal" evidence="6">
    <location>
        <begin position="46"/>
        <end position="92"/>
    </location>
</feature>
<evidence type="ECO:0000256" key="2">
    <source>
        <dbReference type="ARBA" id="ARBA00022801"/>
    </source>
</evidence>
<sequence>MAQRCKMEEQKRRLAFETSSNNLQFSKEYVDRLKVLQALHYIDRHNMVGLKGKVACEISNQELLITELILDNKFEQRTAAQIAAMLSSITCQFEVVTLAP</sequence>
<dbReference type="InterPro" id="IPR012961">
    <property type="entry name" value="Ski2/MTR4_C"/>
</dbReference>
<dbReference type="EMBL" id="JBICBT010000888">
    <property type="protein sequence ID" value="KAL3094922.1"/>
    <property type="molecule type" value="Genomic_DNA"/>
</dbReference>
<dbReference type="GO" id="GO:0003724">
    <property type="term" value="F:RNA helicase activity"/>
    <property type="evidence" value="ECO:0007669"/>
    <property type="project" value="UniProtKB-EC"/>
</dbReference>
<evidence type="ECO:0000259" key="6">
    <source>
        <dbReference type="Pfam" id="PF08148"/>
    </source>
</evidence>
<protein>
    <recommendedName>
        <fullName evidence="6">ATP-dependent RNA helicase Ski2/MTR4 C-terminal domain-containing protein</fullName>
    </recommendedName>
</protein>
<dbReference type="AlphaFoldDB" id="A0ABD2JWA5"/>
<evidence type="ECO:0000256" key="1">
    <source>
        <dbReference type="ARBA" id="ARBA00022741"/>
    </source>
</evidence>
<keyword evidence="1" id="KW-0547">Nucleotide-binding</keyword>
<dbReference type="Proteomes" id="UP001620626">
    <property type="component" value="Unassembled WGS sequence"/>
</dbReference>
<keyword evidence="3" id="KW-0347">Helicase</keyword>
<gene>
    <name evidence="7" type="ORF">niasHT_024836</name>
</gene>
<reference evidence="7 8" key="1">
    <citation type="submission" date="2024-10" db="EMBL/GenBank/DDBJ databases">
        <authorList>
            <person name="Kim D."/>
        </authorList>
    </citation>
    <scope>NUCLEOTIDE SEQUENCE [LARGE SCALE GENOMIC DNA]</scope>
    <source>
        <strain evidence="7">BH-2024</strain>
    </source>
</reference>
<comment type="caution">
    <text evidence="7">The sequence shown here is derived from an EMBL/GenBank/DDBJ whole genome shotgun (WGS) entry which is preliminary data.</text>
</comment>
<dbReference type="Gene3D" id="1.10.3380.30">
    <property type="match status" value="1"/>
</dbReference>
<organism evidence="7 8">
    <name type="scientific">Heterodera trifolii</name>
    <dbReference type="NCBI Taxonomy" id="157864"/>
    <lineage>
        <taxon>Eukaryota</taxon>
        <taxon>Metazoa</taxon>
        <taxon>Ecdysozoa</taxon>
        <taxon>Nematoda</taxon>
        <taxon>Chromadorea</taxon>
        <taxon>Rhabditida</taxon>
        <taxon>Tylenchina</taxon>
        <taxon>Tylenchomorpha</taxon>
        <taxon>Tylenchoidea</taxon>
        <taxon>Heteroderidae</taxon>
        <taxon>Heteroderinae</taxon>
        <taxon>Heterodera</taxon>
    </lineage>
</organism>
<comment type="catalytic activity">
    <reaction evidence="5">
        <text>ATP + H2O = ADP + phosphate + H(+)</text>
        <dbReference type="Rhea" id="RHEA:13065"/>
        <dbReference type="ChEBI" id="CHEBI:15377"/>
        <dbReference type="ChEBI" id="CHEBI:15378"/>
        <dbReference type="ChEBI" id="CHEBI:30616"/>
        <dbReference type="ChEBI" id="CHEBI:43474"/>
        <dbReference type="ChEBI" id="CHEBI:456216"/>
        <dbReference type="EC" id="3.6.4.13"/>
    </reaction>
</comment>
<dbReference type="PANTHER" id="PTHR12131:SF1">
    <property type="entry name" value="ATP-DEPENDENT RNA HELICASE SUPV3L1, MITOCHONDRIAL-RELATED"/>
    <property type="match status" value="1"/>
</dbReference>
<dbReference type="PANTHER" id="PTHR12131">
    <property type="entry name" value="ATP-DEPENDENT RNA AND DNA HELICASE"/>
    <property type="match status" value="1"/>
</dbReference>
<dbReference type="GO" id="GO:0016787">
    <property type="term" value="F:hydrolase activity"/>
    <property type="evidence" value="ECO:0007669"/>
    <property type="project" value="UniProtKB-KW"/>
</dbReference>
<keyword evidence="8" id="KW-1185">Reference proteome</keyword>
<proteinExistence type="predicted"/>
<dbReference type="GO" id="GO:0005524">
    <property type="term" value="F:ATP binding"/>
    <property type="evidence" value="ECO:0007669"/>
    <property type="project" value="UniProtKB-KW"/>
</dbReference>
<dbReference type="InterPro" id="IPR050699">
    <property type="entry name" value="RNA-DNA_Helicase"/>
</dbReference>
<evidence type="ECO:0000256" key="3">
    <source>
        <dbReference type="ARBA" id="ARBA00022806"/>
    </source>
</evidence>
<evidence type="ECO:0000313" key="7">
    <source>
        <dbReference type="EMBL" id="KAL3094922.1"/>
    </source>
</evidence>